<accession>A0A445AU12</accession>
<name>A0A445AU12_ARAHY</name>
<dbReference type="Proteomes" id="UP000289738">
    <property type="component" value="Chromosome B01"/>
</dbReference>
<gene>
    <name evidence="1" type="ORF">Ahy_B01g054597</name>
</gene>
<proteinExistence type="predicted"/>
<dbReference type="GO" id="GO:0005849">
    <property type="term" value="C:mRNA cleavage factor complex"/>
    <property type="evidence" value="ECO:0007669"/>
    <property type="project" value="TreeGrafter"/>
</dbReference>
<dbReference type="GO" id="GO:0006369">
    <property type="term" value="P:termination of RNA polymerase II transcription"/>
    <property type="evidence" value="ECO:0007669"/>
    <property type="project" value="InterPro"/>
</dbReference>
<dbReference type="InterPro" id="IPR045154">
    <property type="entry name" value="PCF11-like"/>
</dbReference>
<dbReference type="GO" id="GO:0003729">
    <property type="term" value="F:mRNA binding"/>
    <property type="evidence" value="ECO:0007669"/>
    <property type="project" value="InterPro"/>
</dbReference>
<dbReference type="EMBL" id="SDMP01000011">
    <property type="protein sequence ID" value="RYR29928.1"/>
    <property type="molecule type" value="Genomic_DNA"/>
</dbReference>
<dbReference type="PANTHER" id="PTHR15921:SF12">
    <property type="entry name" value="POLYADENYLATION AND CLEAVAGE FACTOR HOMOLOG 4"/>
    <property type="match status" value="1"/>
</dbReference>
<dbReference type="AlphaFoldDB" id="A0A445AU12"/>
<dbReference type="STRING" id="3818.A0A445AU12"/>
<dbReference type="SUPFAM" id="SSF48464">
    <property type="entry name" value="ENTH/VHS domain"/>
    <property type="match status" value="1"/>
</dbReference>
<dbReference type="PANTHER" id="PTHR15921">
    <property type="entry name" value="PRE-MRNA CLEAVAGE COMPLEX II"/>
    <property type="match status" value="1"/>
</dbReference>
<sequence length="126" mass="13969">MVPQLFKSILCQVPADKKLPSLSLLDSIVKNFGQEYVKHFSLRIPQVGQLEHGQLGNKQSKIFPPSVLSNIEAQLQSSPTVNNQQSFANHLRAYDFRGPILGAHVGGDRLDSMGTVGDTREERLNE</sequence>
<dbReference type="Gene3D" id="1.25.40.90">
    <property type="match status" value="1"/>
</dbReference>
<dbReference type="GO" id="GO:0031124">
    <property type="term" value="P:mRNA 3'-end processing"/>
    <property type="evidence" value="ECO:0007669"/>
    <property type="project" value="InterPro"/>
</dbReference>
<keyword evidence="2" id="KW-1185">Reference proteome</keyword>
<dbReference type="GO" id="GO:0005737">
    <property type="term" value="C:cytoplasm"/>
    <property type="evidence" value="ECO:0007669"/>
    <property type="project" value="TreeGrafter"/>
</dbReference>
<organism evidence="1 2">
    <name type="scientific">Arachis hypogaea</name>
    <name type="common">Peanut</name>
    <dbReference type="NCBI Taxonomy" id="3818"/>
    <lineage>
        <taxon>Eukaryota</taxon>
        <taxon>Viridiplantae</taxon>
        <taxon>Streptophyta</taxon>
        <taxon>Embryophyta</taxon>
        <taxon>Tracheophyta</taxon>
        <taxon>Spermatophyta</taxon>
        <taxon>Magnoliopsida</taxon>
        <taxon>eudicotyledons</taxon>
        <taxon>Gunneridae</taxon>
        <taxon>Pentapetalae</taxon>
        <taxon>rosids</taxon>
        <taxon>fabids</taxon>
        <taxon>Fabales</taxon>
        <taxon>Fabaceae</taxon>
        <taxon>Papilionoideae</taxon>
        <taxon>50 kb inversion clade</taxon>
        <taxon>dalbergioids sensu lato</taxon>
        <taxon>Dalbergieae</taxon>
        <taxon>Pterocarpus clade</taxon>
        <taxon>Arachis</taxon>
    </lineage>
</organism>
<protein>
    <submittedName>
        <fullName evidence="1">Uncharacterized protein</fullName>
    </submittedName>
</protein>
<dbReference type="InterPro" id="IPR008942">
    <property type="entry name" value="ENTH_VHS"/>
</dbReference>
<comment type="caution">
    <text evidence="1">The sequence shown here is derived from an EMBL/GenBank/DDBJ whole genome shotgun (WGS) entry which is preliminary data.</text>
</comment>
<evidence type="ECO:0000313" key="1">
    <source>
        <dbReference type="EMBL" id="RYR29928.1"/>
    </source>
</evidence>
<evidence type="ECO:0000313" key="2">
    <source>
        <dbReference type="Proteomes" id="UP000289738"/>
    </source>
</evidence>
<dbReference type="GO" id="GO:0000993">
    <property type="term" value="F:RNA polymerase II complex binding"/>
    <property type="evidence" value="ECO:0007669"/>
    <property type="project" value="InterPro"/>
</dbReference>
<reference evidence="1 2" key="1">
    <citation type="submission" date="2019-01" db="EMBL/GenBank/DDBJ databases">
        <title>Sequencing of cultivated peanut Arachis hypogaea provides insights into genome evolution and oil improvement.</title>
        <authorList>
            <person name="Chen X."/>
        </authorList>
    </citation>
    <scope>NUCLEOTIDE SEQUENCE [LARGE SCALE GENOMIC DNA]</scope>
    <source>
        <strain evidence="2">cv. Fuhuasheng</strain>
        <tissue evidence="1">Leaves</tissue>
    </source>
</reference>